<dbReference type="GO" id="GO:0015833">
    <property type="term" value="P:peptide transport"/>
    <property type="evidence" value="ECO:0007669"/>
    <property type="project" value="TreeGrafter"/>
</dbReference>
<gene>
    <name evidence="5" type="ORF">GCM10007108_05780</name>
</gene>
<keyword evidence="6" id="KW-1185">Reference proteome</keyword>
<keyword evidence="2" id="KW-0813">Transport</keyword>
<dbReference type="GO" id="GO:1904680">
    <property type="term" value="F:peptide transmembrane transporter activity"/>
    <property type="evidence" value="ECO:0007669"/>
    <property type="project" value="TreeGrafter"/>
</dbReference>
<keyword evidence="3" id="KW-0732">Signal</keyword>
<dbReference type="SUPFAM" id="SSF53850">
    <property type="entry name" value="Periplasmic binding protein-like II"/>
    <property type="match status" value="1"/>
</dbReference>
<dbReference type="InterPro" id="IPR000914">
    <property type="entry name" value="SBP_5_dom"/>
</dbReference>
<dbReference type="PANTHER" id="PTHR30290:SF9">
    <property type="entry name" value="OLIGOPEPTIDE-BINDING PROTEIN APPA"/>
    <property type="match status" value="1"/>
</dbReference>
<protein>
    <submittedName>
        <fullName evidence="5">Peptide ABC transporter permease</fullName>
    </submittedName>
</protein>
<evidence type="ECO:0000313" key="5">
    <source>
        <dbReference type="EMBL" id="GGM70619.1"/>
    </source>
</evidence>
<comment type="caution">
    <text evidence="5">The sequence shown here is derived from an EMBL/GenBank/DDBJ whole genome shotgun (WGS) entry which is preliminary data.</text>
</comment>
<evidence type="ECO:0000256" key="2">
    <source>
        <dbReference type="ARBA" id="ARBA00022448"/>
    </source>
</evidence>
<accession>A0AA37BRE0</accession>
<comment type="similarity">
    <text evidence="1">Belongs to the bacterial solute-binding protein 5 family.</text>
</comment>
<dbReference type="Gene3D" id="3.40.190.10">
    <property type="entry name" value="Periplasmic binding protein-like II"/>
    <property type="match status" value="1"/>
</dbReference>
<dbReference type="InterPro" id="IPR039424">
    <property type="entry name" value="SBP_5"/>
</dbReference>
<dbReference type="Pfam" id="PF00496">
    <property type="entry name" value="SBP_bac_5"/>
    <property type="match status" value="1"/>
</dbReference>
<evidence type="ECO:0000259" key="4">
    <source>
        <dbReference type="Pfam" id="PF00496"/>
    </source>
</evidence>
<dbReference type="Proteomes" id="UP000632195">
    <property type="component" value="Unassembled WGS sequence"/>
</dbReference>
<reference evidence="5" key="2">
    <citation type="submission" date="2022-09" db="EMBL/GenBank/DDBJ databases">
        <authorList>
            <person name="Sun Q."/>
            <person name="Ohkuma M."/>
        </authorList>
    </citation>
    <scope>NUCLEOTIDE SEQUENCE</scope>
    <source>
        <strain evidence="5">JCM 13583</strain>
    </source>
</reference>
<reference evidence="5" key="1">
    <citation type="journal article" date="2014" name="Int. J. Syst. Evol. Microbiol.">
        <title>Complete genome sequence of Corynebacterium casei LMG S-19264T (=DSM 44701T), isolated from a smear-ripened cheese.</title>
        <authorList>
            <consortium name="US DOE Joint Genome Institute (JGI-PGF)"/>
            <person name="Walter F."/>
            <person name="Albersmeier A."/>
            <person name="Kalinowski J."/>
            <person name="Ruckert C."/>
        </authorList>
    </citation>
    <scope>NUCLEOTIDE SEQUENCE</scope>
    <source>
        <strain evidence="5">JCM 13583</strain>
    </source>
</reference>
<evidence type="ECO:0000313" key="6">
    <source>
        <dbReference type="Proteomes" id="UP000632195"/>
    </source>
</evidence>
<dbReference type="RefSeq" id="WP_188680156.1">
    <property type="nucleotide sequence ID" value="NZ_BMNY01000001.1"/>
</dbReference>
<dbReference type="AlphaFoldDB" id="A0AA37BRE0"/>
<organism evidence="5 6">
    <name type="scientific">Thermogymnomonas acidicola</name>
    <dbReference type="NCBI Taxonomy" id="399579"/>
    <lineage>
        <taxon>Archaea</taxon>
        <taxon>Methanobacteriati</taxon>
        <taxon>Thermoplasmatota</taxon>
        <taxon>Thermoplasmata</taxon>
        <taxon>Thermoplasmatales</taxon>
        <taxon>Thermogymnomonas</taxon>
    </lineage>
</organism>
<sequence length="625" mass="69178">MKVSTIAIIVVVVVIVAGVAAFEIHRPHSQVTTPSVIVEGSAKAPGHLDPAVTFSTAGWEIANQIYQGLVAPNGTSEDTYVGVLAVNWSVSPNGMHYTFYLRHNVTFSNGYPYNAYVQWYSMYRTIIMNQAPSFILSQNFNYSNGVNFTVTPQELNTFNFTDPNASELQVMEYPYQSFQVINKYEIRLNLGYGYNGDVPFNSLLATLTTPMAAAVDPAYVDAHGGVQYGTINSYMTTHALGTGPYVLEKYVPGQTAVLEANPHYWAYNISSSQWNYAIHPPYVKEIVIDYQPVSTSISAAKAGQLQVIDDPSTQYYSTLKSLPGFNVTVLPVQFGSSEGAYWVYMDPYGYKPFYNLDVRAAVVYGINYTGIISTVFHGLATQWIGPIPAGFPYYSNVTSGLQNYTYNPTLAAEYLAKAGYEAKFPNGTVVNKNNPLPPVNFTFNSGSTSQSEEAQIIISDLNAIGFDITSDGVTHSAWESIIYSTDNSTSGLTYPMGIGYYTEDYTASSDYATAIMDESYVEAPWFNETMFNLTVNGTSTYNTQYIVQNYTELVHAVYHQYWFAWLNIPYMLAVHVDTLTGFIENPAGSAAGYFMFWSDVHYTSQTSYLPPDVQMMAATREGEGI</sequence>
<feature type="domain" description="Solute-binding protein family 5" evidence="4">
    <location>
        <begin position="80"/>
        <end position="514"/>
    </location>
</feature>
<dbReference type="PANTHER" id="PTHR30290">
    <property type="entry name" value="PERIPLASMIC BINDING COMPONENT OF ABC TRANSPORTER"/>
    <property type="match status" value="1"/>
</dbReference>
<dbReference type="EMBL" id="BMNY01000001">
    <property type="protein sequence ID" value="GGM70619.1"/>
    <property type="molecule type" value="Genomic_DNA"/>
</dbReference>
<evidence type="ECO:0000256" key="1">
    <source>
        <dbReference type="ARBA" id="ARBA00005695"/>
    </source>
</evidence>
<evidence type="ECO:0000256" key="3">
    <source>
        <dbReference type="ARBA" id="ARBA00022729"/>
    </source>
</evidence>
<dbReference type="Gene3D" id="3.10.105.10">
    <property type="entry name" value="Dipeptide-binding Protein, Domain 3"/>
    <property type="match status" value="1"/>
</dbReference>
<proteinExistence type="inferred from homology"/>
<name>A0AA37BRE0_9ARCH</name>